<comment type="subunit">
    <text evidence="5">Binds ribosomal protein uS19.</text>
</comment>
<comment type="caution">
    <text evidence="8">The sequence shown here is derived from an EMBL/GenBank/DDBJ whole genome shotgun (WGS) entry which is preliminary data.</text>
</comment>
<comment type="function">
    <text evidence="5">An accessory protein needed during the final step in the assembly of 30S ribosomal subunit, possibly for assembly of the head region. Essential for efficient processing of 16S rRNA. May be needed both before and after RbfA during the maturation of 16S rRNA. It has affinity for free ribosomal 30S subunits but not for 70S ribosomes.</text>
</comment>
<name>A0A839UZC7_9PROT</name>
<keyword evidence="1 5" id="KW-0963">Cytoplasm</keyword>
<dbReference type="RefSeq" id="WP_183275076.1">
    <property type="nucleotide sequence ID" value="NZ_JACHXV010000005.1"/>
</dbReference>
<evidence type="ECO:0000259" key="7">
    <source>
        <dbReference type="Pfam" id="PF24986"/>
    </source>
</evidence>
<dbReference type="InterPro" id="IPR056792">
    <property type="entry name" value="PRC_RimM"/>
</dbReference>
<comment type="subcellular location">
    <subcellularLocation>
        <location evidence="5">Cytoplasm</location>
    </subcellularLocation>
</comment>
<sequence length="177" mass="18992">MPDSLILMGVVGRPHGVRGLVHLHSYAAEPDSLADYPSLRDDRGRSWTLVWRGAGIAELRDGEGRALDSREAAAAMTNRRLYVPREALPPAGEDEFYLADLVGLEARDGGDAVIGRVAEVHDYGAGPSLEIAREGAGPLLLPFTRACVPVVDVAGGFVRIELPDEVEVHDEDTELSA</sequence>
<feature type="domain" description="RimM N-terminal" evidence="6">
    <location>
        <begin position="8"/>
        <end position="86"/>
    </location>
</feature>
<keyword evidence="4 5" id="KW-0143">Chaperone</keyword>
<dbReference type="GO" id="GO:0005840">
    <property type="term" value="C:ribosome"/>
    <property type="evidence" value="ECO:0007669"/>
    <property type="project" value="InterPro"/>
</dbReference>
<keyword evidence="3 5" id="KW-0698">rRNA processing</keyword>
<evidence type="ECO:0000256" key="5">
    <source>
        <dbReference type="HAMAP-Rule" id="MF_00014"/>
    </source>
</evidence>
<dbReference type="PANTHER" id="PTHR33692:SF1">
    <property type="entry name" value="RIBOSOME MATURATION FACTOR RIMM"/>
    <property type="match status" value="1"/>
</dbReference>
<reference evidence="8 9" key="1">
    <citation type="submission" date="2020-08" db="EMBL/GenBank/DDBJ databases">
        <title>Genomic Encyclopedia of Type Strains, Phase III (KMG-III): the genomes of soil and plant-associated and newly described type strains.</title>
        <authorList>
            <person name="Whitman W."/>
        </authorList>
    </citation>
    <scope>NUCLEOTIDE SEQUENCE [LARGE SCALE GENOMIC DNA]</scope>
    <source>
        <strain evidence="8 9">CECT 8088</strain>
    </source>
</reference>
<evidence type="ECO:0000256" key="1">
    <source>
        <dbReference type="ARBA" id="ARBA00022490"/>
    </source>
</evidence>
<evidence type="ECO:0000256" key="4">
    <source>
        <dbReference type="ARBA" id="ARBA00023186"/>
    </source>
</evidence>
<protein>
    <recommendedName>
        <fullName evidence="5">Ribosome maturation factor RimM</fullName>
    </recommendedName>
</protein>
<dbReference type="Gene3D" id="2.40.30.60">
    <property type="entry name" value="RimM"/>
    <property type="match status" value="1"/>
</dbReference>
<dbReference type="AlphaFoldDB" id="A0A839UZC7"/>
<dbReference type="GO" id="GO:0042274">
    <property type="term" value="P:ribosomal small subunit biogenesis"/>
    <property type="evidence" value="ECO:0007669"/>
    <property type="project" value="UniProtKB-UniRule"/>
</dbReference>
<dbReference type="InterPro" id="IPR009000">
    <property type="entry name" value="Transl_B-barrel_sf"/>
</dbReference>
<keyword evidence="2 5" id="KW-0690">Ribosome biogenesis</keyword>
<accession>A0A839UZC7</accession>
<dbReference type="GO" id="GO:0043022">
    <property type="term" value="F:ribosome binding"/>
    <property type="evidence" value="ECO:0007669"/>
    <property type="project" value="InterPro"/>
</dbReference>
<dbReference type="EMBL" id="JACHXV010000005">
    <property type="protein sequence ID" value="MBB3173975.1"/>
    <property type="molecule type" value="Genomic_DNA"/>
</dbReference>
<dbReference type="NCBIfam" id="TIGR02273">
    <property type="entry name" value="16S_RimM"/>
    <property type="match status" value="1"/>
</dbReference>
<dbReference type="Pfam" id="PF24986">
    <property type="entry name" value="PRC_RimM"/>
    <property type="match status" value="1"/>
</dbReference>
<dbReference type="Proteomes" id="UP000557688">
    <property type="component" value="Unassembled WGS sequence"/>
</dbReference>
<dbReference type="PANTHER" id="PTHR33692">
    <property type="entry name" value="RIBOSOME MATURATION FACTOR RIMM"/>
    <property type="match status" value="1"/>
</dbReference>
<evidence type="ECO:0000256" key="2">
    <source>
        <dbReference type="ARBA" id="ARBA00022517"/>
    </source>
</evidence>
<proteinExistence type="inferred from homology"/>
<evidence type="ECO:0000313" key="9">
    <source>
        <dbReference type="Proteomes" id="UP000557688"/>
    </source>
</evidence>
<feature type="domain" description="Ribosome maturation factor RimM PRC barrel" evidence="7">
    <location>
        <begin position="100"/>
        <end position="165"/>
    </location>
</feature>
<dbReference type="InterPro" id="IPR011961">
    <property type="entry name" value="RimM"/>
</dbReference>
<organism evidence="8 9">
    <name type="scientific">Endobacter medicaginis</name>
    <dbReference type="NCBI Taxonomy" id="1181271"/>
    <lineage>
        <taxon>Bacteria</taxon>
        <taxon>Pseudomonadati</taxon>
        <taxon>Pseudomonadota</taxon>
        <taxon>Alphaproteobacteria</taxon>
        <taxon>Acetobacterales</taxon>
        <taxon>Acetobacteraceae</taxon>
        <taxon>Endobacter</taxon>
    </lineage>
</organism>
<dbReference type="Pfam" id="PF01782">
    <property type="entry name" value="RimM"/>
    <property type="match status" value="1"/>
</dbReference>
<dbReference type="Gene3D" id="2.30.30.240">
    <property type="entry name" value="PRC-barrel domain"/>
    <property type="match status" value="1"/>
</dbReference>
<dbReference type="GO" id="GO:0005737">
    <property type="term" value="C:cytoplasm"/>
    <property type="evidence" value="ECO:0007669"/>
    <property type="project" value="UniProtKB-SubCell"/>
</dbReference>
<dbReference type="InterPro" id="IPR002676">
    <property type="entry name" value="RimM_N"/>
</dbReference>
<dbReference type="SUPFAM" id="SSF50447">
    <property type="entry name" value="Translation proteins"/>
    <property type="match status" value="1"/>
</dbReference>
<evidence type="ECO:0000259" key="6">
    <source>
        <dbReference type="Pfam" id="PF01782"/>
    </source>
</evidence>
<comment type="domain">
    <text evidence="5">The PRC barrel domain binds ribosomal protein uS19.</text>
</comment>
<evidence type="ECO:0000256" key="3">
    <source>
        <dbReference type="ARBA" id="ARBA00022552"/>
    </source>
</evidence>
<evidence type="ECO:0000313" key="8">
    <source>
        <dbReference type="EMBL" id="MBB3173975.1"/>
    </source>
</evidence>
<comment type="similarity">
    <text evidence="5">Belongs to the RimM family.</text>
</comment>
<dbReference type="InterPro" id="IPR036976">
    <property type="entry name" value="RimM_N_sf"/>
</dbReference>
<dbReference type="InterPro" id="IPR011033">
    <property type="entry name" value="PRC_barrel-like_sf"/>
</dbReference>
<keyword evidence="9" id="KW-1185">Reference proteome</keyword>
<dbReference type="HAMAP" id="MF_00014">
    <property type="entry name" value="Ribosome_mat_RimM"/>
    <property type="match status" value="1"/>
</dbReference>
<gene>
    <name evidence="5" type="primary">rimM</name>
    <name evidence="8" type="ORF">FHR90_001807</name>
</gene>
<dbReference type="GO" id="GO:0006364">
    <property type="term" value="P:rRNA processing"/>
    <property type="evidence" value="ECO:0007669"/>
    <property type="project" value="UniProtKB-UniRule"/>
</dbReference>
<dbReference type="SUPFAM" id="SSF50346">
    <property type="entry name" value="PRC-barrel domain"/>
    <property type="match status" value="1"/>
</dbReference>